<dbReference type="AlphaFoldDB" id="A0A9Q1K6P1"/>
<evidence type="ECO:0000256" key="1">
    <source>
        <dbReference type="SAM" id="MobiDB-lite"/>
    </source>
</evidence>
<evidence type="ECO:0000313" key="2">
    <source>
        <dbReference type="EMBL" id="KAJ8437855.1"/>
    </source>
</evidence>
<feature type="region of interest" description="Disordered" evidence="1">
    <location>
        <begin position="1"/>
        <end position="123"/>
    </location>
</feature>
<comment type="caution">
    <text evidence="2">The sequence shown here is derived from an EMBL/GenBank/DDBJ whole genome shotgun (WGS) entry which is preliminary data.</text>
</comment>
<protein>
    <submittedName>
        <fullName evidence="2">Uncharacterized protein</fullName>
    </submittedName>
</protein>
<reference evidence="2" key="1">
    <citation type="submission" date="2022-04" db="EMBL/GenBank/DDBJ databases">
        <title>Carnegiea gigantea Genome sequencing and assembly v2.</title>
        <authorList>
            <person name="Copetti D."/>
            <person name="Sanderson M.J."/>
            <person name="Burquez A."/>
            <person name="Wojciechowski M.F."/>
        </authorList>
    </citation>
    <scope>NUCLEOTIDE SEQUENCE</scope>
    <source>
        <strain evidence="2">SGP5-SGP5p</strain>
        <tissue evidence="2">Aerial part</tissue>
    </source>
</reference>
<proteinExistence type="predicted"/>
<gene>
    <name evidence="2" type="ORF">Cgig2_002989</name>
</gene>
<sequence>MDDPEMESPHHAPPTTADNAAADHEAWLQPPVGEFIDRVTTPEQDGEIPGESERTSPDADDVGCGDDSGGNSSNIITHIRRKPRRQKSAAIHSSPFTDPTCFPGGQKSKKEMNEGVTGADEPRAVDDPGECYFALDMCADFDGQGGGHVRVSAEARAGKLVTGPHPCGSKGGAGDTSDKYSIENLAMDLFTKLLHRRQQTYPNLSWMSVTLHNKGHILGVIWDSFKATPQPDDLLLSVGVHAPAGDNLRELVAACCGLTRAFLPCVRFDAQSSSEEQARTSR</sequence>
<evidence type="ECO:0000313" key="3">
    <source>
        <dbReference type="Proteomes" id="UP001153076"/>
    </source>
</evidence>
<accession>A0A9Q1K6P1</accession>
<dbReference type="Proteomes" id="UP001153076">
    <property type="component" value="Unassembled WGS sequence"/>
</dbReference>
<name>A0A9Q1K6P1_9CARY</name>
<keyword evidence="3" id="KW-1185">Reference proteome</keyword>
<feature type="compositionally biased region" description="Basic residues" evidence="1">
    <location>
        <begin position="78"/>
        <end position="87"/>
    </location>
</feature>
<dbReference type="EMBL" id="JAKOGI010000276">
    <property type="protein sequence ID" value="KAJ8437855.1"/>
    <property type="molecule type" value="Genomic_DNA"/>
</dbReference>
<organism evidence="2 3">
    <name type="scientific">Carnegiea gigantea</name>
    <dbReference type="NCBI Taxonomy" id="171969"/>
    <lineage>
        <taxon>Eukaryota</taxon>
        <taxon>Viridiplantae</taxon>
        <taxon>Streptophyta</taxon>
        <taxon>Embryophyta</taxon>
        <taxon>Tracheophyta</taxon>
        <taxon>Spermatophyta</taxon>
        <taxon>Magnoliopsida</taxon>
        <taxon>eudicotyledons</taxon>
        <taxon>Gunneridae</taxon>
        <taxon>Pentapetalae</taxon>
        <taxon>Caryophyllales</taxon>
        <taxon>Cactineae</taxon>
        <taxon>Cactaceae</taxon>
        <taxon>Cactoideae</taxon>
        <taxon>Echinocereeae</taxon>
        <taxon>Carnegiea</taxon>
    </lineage>
</organism>